<dbReference type="SUPFAM" id="SSF159941">
    <property type="entry name" value="MM3350-like"/>
    <property type="match status" value="1"/>
</dbReference>
<protein>
    <recommendedName>
        <fullName evidence="1">Plasmid pRiA4b Orf3-like domain-containing protein</fullName>
    </recommendedName>
</protein>
<dbReference type="InterPro" id="IPR012912">
    <property type="entry name" value="Plasmid_pRiA4b_Orf3-like"/>
</dbReference>
<name>K9XYR9_STAC7</name>
<sequence length="661" mass="75731">MTINLNRIDLIKDYDEAIAALEDYVSELVEELVQSPEGEAYLKAHPEMEEYVGSWIDHLLYFGYAYEAVTLPRMTKNSVETIITKLFPNKVSLLEPDQADSTIPELTAFWQFLQRAYQHPHAASILKFLKQIQPRFKAIMNDPNNFGMAKSFFMAGTAAGFDLTTEAGLKEFQEQYNQKIQQSNSNSSVPSGLELLLRNLPQSNTPQIISVKEELINLLGTLADEDEEDSATLAEESVDDYMNQFQASIWQSIAEELPPLSENAIALLKQQEITVTEPGTILQDFQTLLDFVGEKGISVSGKQHVLPMKSLAELNQRLSQPIQTDLKRPQQKSYPPINGLYLLLRASGLGKVVKQGKKSFLLLNQELLANWNSLNETERYFNLLEAWLIRAHEEMLGERRSPLNEGTKCIQYWARIPPKGEKFSSYSEQQSLNYWPEFHNLALMQLFGLIEIESGKPEVGKGWRVKKIKKLPFGEALMQVIVRAFVEQGMHWESEDNPFISFGEFQPALKSYFPQWQNNLTIPKLEFRSGVYIFKVYLDKIWRRIAISSQMTLAELSSLILESVDFDSDHLDMFRYKNQIGRTLEAYHPYANDSPTTNQIRIGDIPLEEGGSMTYIFDFGDWWEFEVQLEKIEAHDSQPDYEAIIDGYGEAPPQYPDFDED</sequence>
<dbReference type="Pfam" id="PF07929">
    <property type="entry name" value="PRiA4_ORF3"/>
    <property type="match status" value="1"/>
</dbReference>
<dbReference type="AlphaFoldDB" id="K9XYR9"/>
<evidence type="ECO:0000313" key="3">
    <source>
        <dbReference type="Proteomes" id="UP000010473"/>
    </source>
</evidence>
<dbReference type="PATRIC" id="fig|111780.3.peg.3438"/>
<dbReference type="PANTHER" id="PTHR41878:SF1">
    <property type="entry name" value="TNPR PROTEIN"/>
    <property type="match status" value="1"/>
</dbReference>
<dbReference type="Proteomes" id="UP000010473">
    <property type="component" value="Chromosome"/>
</dbReference>
<dbReference type="InterPro" id="IPR024047">
    <property type="entry name" value="MM3350-like_sf"/>
</dbReference>
<organism evidence="2 3">
    <name type="scientific">Stanieria cyanosphaera (strain ATCC 29371 / PCC 7437)</name>
    <dbReference type="NCBI Taxonomy" id="111780"/>
    <lineage>
        <taxon>Bacteria</taxon>
        <taxon>Bacillati</taxon>
        <taxon>Cyanobacteriota</taxon>
        <taxon>Cyanophyceae</taxon>
        <taxon>Pleurocapsales</taxon>
        <taxon>Dermocarpellaceae</taxon>
        <taxon>Stanieria</taxon>
    </lineage>
</organism>
<dbReference type="STRING" id="111780.Sta7437_3315"/>
<dbReference type="HOGENOM" id="CLU_028389_0_0_3"/>
<dbReference type="RefSeq" id="WP_015194484.1">
    <property type="nucleotide sequence ID" value="NC_019748.1"/>
</dbReference>
<dbReference type="EMBL" id="CP003653">
    <property type="protein sequence ID" value="AFZ36822.1"/>
    <property type="molecule type" value="Genomic_DNA"/>
</dbReference>
<feature type="domain" description="Plasmid pRiA4b Orf3-like" evidence="1">
    <location>
        <begin position="539"/>
        <end position="653"/>
    </location>
</feature>
<reference evidence="3" key="1">
    <citation type="journal article" date="2013" name="Proc. Natl. Acad. Sci. U.S.A.">
        <title>Improving the coverage of the cyanobacterial phylum using diversity-driven genome sequencing.</title>
        <authorList>
            <person name="Shih P.M."/>
            <person name="Wu D."/>
            <person name="Latifi A."/>
            <person name="Axen S.D."/>
            <person name="Fewer D.P."/>
            <person name="Talla E."/>
            <person name="Calteau A."/>
            <person name="Cai F."/>
            <person name="Tandeau de Marsac N."/>
            <person name="Rippka R."/>
            <person name="Herdman M."/>
            <person name="Sivonen K."/>
            <person name="Coursin T."/>
            <person name="Laurent T."/>
            <person name="Goodwin L."/>
            <person name="Nolan M."/>
            <person name="Davenport K.W."/>
            <person name="Han C.S."/>
            <person name="Rubin E.M."/>
            <person name="Eisen J.A."/>
            <person name="Woyke T."/>
            <person name="Gugger M."/>
            <person name="Kerfeld C.A."/>
        </authorList>
    </citation>
    <scope>NUCLEOTIDE SEQUENCE [LARGE SCALE GENOMIC DNA]</scope>
    <source>
        <strain evidence="3">ATCC 29371 / PCC 7437</strain>
    </source>
</reference>
<dbReference type="eggNOG" id="ENOG502Z8XI">
    <property type="taxonomic scope" value="Bacteria"/>
</dbReference>
<evidence type="ECO:0000313" key="2">
    <source>
        <dbReference type="EMBL" id="AFZ36822.1"/>
    </source>
</evidence>
<dbReference type="OrthoDB" id="9801392at2"/>
<proteinExistence type="predicted"/>
<dbReference type="Gene3D" id="3.10.290.30">
    <property type="entry name" value="MM3350-like"/>
    <property type="match status" value="1"/>
</dbReference>
<keyword evidence="3" id="KW-1185">Reference proteome</keyword>
<dbReference type="KEGG" id="scs:Sta7437_3315"/>
<gene>
    <name evidence="2" type="ordered locus">Sta7437_3315</name>
</gene>
<accession>K9XYR9</accession>
<evidence type="ECO:0000259" key="1">
    <source>
        <dbReference type="Pfam" id="PF07929"/>
    </source>
</evidence>
<dbReference type="PANTHER" id="PTHR41878">
    <property type="entry name" value="LEXA REPRESSOR-RELATED"/>
    <property type="match status" value="1"/>
</dbReference>